<gene>
    <name evidence="1" type="ORF">SDC9_49872</name>
</gene>
<evidence type="ECO:0000313" key="1">
    <source>
        <dbReference type="EMBL" id="MPM03605.1"/>
    </source>
</evidence>
<comment type="caution">
    <text evidence="1">The sequence shown here is derived from an EMBL/GenBank/DDBJ whole genome shotgun (WGS) entry which is preliminary data.</text>
</comment>
<dbReference type="EMBL" id="VSSQ01000967">
    <property type="protein sequence ID" value="MPM03605.1"/>
    <property type="molecule type" value="Genomic_DNA"/>
</dbReference>
<accession>A0A644WIB1</accession>
<sequence length="82" mass="9007">MLPLMIFNSNFNLPQYLLGDLAGCRPQGGDGGGRVEIEYGQKILVLEILIGVDTAAFHQHVGNTYRGSFPKCHTCVKFIIVL</sequence>
<proteinExistence type="predicted"/>
<reference evidence="1" key="1">
    <citation type="submission" date="2019-08" db="EMBL/GenBank/DDBJ databases">
        <authorList>
            <person name="Kucharzyk K."/>
            <person name="Murdoch R.W."/>
            <person name="Higgins S."/>
            <person name="Loffler F."/>
        </authorList>
    </citation>
    <scope>NUCLEOTIDE SEQUENCE</scope>
</reference>
<dbReference type="AlphaFoldDB" id="A0A644WIB1"/>
<name>A0A644WIB1_9ZZZZ</name>
<protein>
    <submittedName>
        <fullName evidence="1">Uncharacterized protein</fullName>
    </submittedName>
</protein>
<organism evidence="1">
    <name type="scientific">bioreactor metagenome</name>
    <dbReference type="NCBI Taxonomy" id="1076179"/>
    <lineage>
        <taxon>unclassified sequences</taxon>
        <taxon>metagenomes</taxon>
        <taxon>ecological metagenomes</taxon>
    </lineage>
</organism>